<accession>A0A4Z1QZW8</accession>
<evidence type="ECO:0000313" key="1">
    <source>
        <dbReference type="EMBL" id="TKS52924.1"/>
    </source>
</evidence>
<evidence type="ECO:0000313" key="2">
    <source>
        <dbReference type="Proteomes" id="UP000298681"/>
    </source>
</evidence>
<name>A0A4Z1QZW8_9GAMM</name>
<organism evidence="1 2">
    <name type="scientific">Luteimonas yindakuii</name>
    <dbReference type="NCBI Taxonomy" id="2565782"/>
    <lineage>
        <taxon>Bacteria</taxon>
        <taxon>Pseudomonadati</taxon>
        <taxon>Pseudomonadota</taxon>
        <taxon>Gammaproteobacteria</taxon>
        <taxon>Lysobacterales</taxon>
        <taxon>Lysobacteraceae</taxon>
        <taxon>Luteimonas</taxon>
    </lineage>
</organism>
<reference evidence="1 2" key="1">
    <citation type="submission" date="2019-01" db="EMBL/GenBank/DDBJ databases">
        <authorList>
            <person name="Zhang S."/>
        </authorList>
    </citation>
    <scope>NUCLEOTIDE SEQUENCE [LARGE SCALE GENOMIC DNA]</scope>
    <source>
        <strain evidence="1 2">1626</strain>
    </source>
</reference>
<proteinExistence type="predicted"/>
<gene>
    <name evidence="1" type="ORF">E4582_11895</name>
</gene>
<dbReference type="AlphaFoldDB" id="A0A4Z1QZW8"/>
<comment type="caution">
    <text evidence="1">The sequence shown here is derived from an EMBL/GenBank/DDBJ whole genome shotgun (WGS) entry which is preliminary data.</text>
</comment>
<dbReference type="EMBL" id="SPUH01000002">
    <property type="protein sequence ID" value="TKS52924.1"/>
    <property type="molecule type" value="Genomic_DNA"/>
</dbReference>
<keyword evidence="2" id="KW-1185">Reference proteome</keyword>
<protein>
    <submittedName>
        <fullName evidence="1">Uncharacterized protein</fullName>
    </submittedName>
</protein>
<sequence>MSSIESPSASNRPRLRRWAIGALVVLMLLAGYAAVLHQLSEQVGAGVEASLRVAPTVEDHHHRAE</sequence>
<dbReference type="RefSeq" id="WP_134675044.1">
    <property type="nucleotide sequence ID" value="NZ_SPUH01000002.1"/>
</dbReference>
<dbReference type="Proteomes" id="UP000298681">
    <property type="component" value="Unassembled WGS sequence"/>
</dbReference>